<feature type="transmembrane region" description="Helical" evidence="1">
    <location>
        <begin position="25"/>
        <end position="54"/>
    </location>
</feature>
<dbReference type="AlphaFoldDB" id="A0A837IAX4"/>
<comment type="caution">
    <text evidence="2">The sequence shown here is derived from an EMBL/GenBank/DDBJ whole genome shotgun (WGS) entry which is preliminary data.</text>
</comment>
<organism evidence="2 3">
    <name type="scientific">Candidatus Nomurabacteria bacterium GW2011_GWB1_44_12</name>
    <dbReference type="NCBI Taxonomy" id="1618748"/>
    <lineage>
        <taxon>Bacteria</taxon>
        <taxon>Candidatus Nomuraibacteriota</taxon>
    </lineage>
</organism>
<gene>
    <name evidence="2" type="ORF">UW25_C0008G0003</name>
</gene>
<keyword evidence="1" id="KW-1133">Transmembrane helix</keyword>
<evidence type="ECO:0000313" key="2">
    <source>
        <dbReference type="EMBL" id="KKT36372.1"/>
    </source>
</evidence>
<keyword evidence="1" id="KW-0472">Membrane</keyword>
<dbReference type="EMBL" id="LCHP01000008">
    <property type="protein sequence ID" value="KKT36372.1"/>
    <property type="molecule type" value="Genomic_DNA"/>
</dbReference>
<evidence type="ECO:0000313" key="3">
    <source>
        <dbReference type="Proteomes" id="UP000033815"/>
    </source>
</evidence>
<protein>
    <recommendedName>
        <fullName evidence="4">DUF3137 domain-containing protein</fullName>
    </recommendedName>
</protein>
<sequence length="263" mass="30799">MAYKILKPEVMSVSSTAWKQAKTSWWFWGFVVASFSEAYFLGNYWLFLLIMFYIMSATNKARDAFWNQVAKNNGWQYKGVVDDVGEPGIMFKQGKGQDITHLIEGRVEGRPFRMFNYSFKIGEDKNETSYWYTVFAFKFDGTFPHIYLNNKHNSYSISAGEKLPIPREFEKQFTLSAPRKYETEALEIFTPDIFTKLLDGGFTHDVELVDHELLMFVDGSTDNFKKLEKEFNRAVELEELFDEKLDRFKFERVGNLSTGLKEH</sequence>
<keyword evidence="1" id="KW-0812">Transmembrane</keyword>
<dbReference type="Proteomes" id="UP000033815">
    <property type="component" value="Unassembled WGS sequence"/>
</dbReference>
<reference evidence="2 3" key="1">
    <citation type="journal article" date="2015" name="Nature">
        <title>rRNA introns, odd ribosomes, and small enigmatic genomes across a large radiation of phyla.</title>
        <authorList>
            <person name="Brown C.T."/>
            <person name="Hug L.A."/>
            <person name="Thomas B.C."/>
            <person name="Sharon I."/>
            <person name="Castelle C.J."/>
            <person name="Singh A."/>
            <person name="Wilkins M.J."/>
            <person name="Williams K.H."/>
            <person name="Banfield J.F."/>
        </authorList>
    </citation>
    <scope>NUCLEOTIDE SEQUENCE [LARGE SCALE GENOMIC DNA]</scope>
</reference>
<proteinExistence type="predicted"/>
<accession>A0A837IAX4</accession>
<name>A0A837IAX4_9BACT</name>
<evidence type="ECO:0000256" key="1">
    <source>
        <dbReference type="SAM" id="Phobius"/>
    </source>
</evidence>
<evidence type="ECO:0008006" key="4">
    <source>
        <dbReference type="Google" id="ProtNLM"/>
    </source>
</evidence>